<evidence type="ECO:0000313" key="1">
    <source>
        <dbReference type="EMBL" id="KAJ0013237.1"/>
    </source>
</evidence>
<dbReference type="Proteomes" id="UP001163603">
    <property type="component" value="Chromosome 13"/>
</dbReference>
<reference evidence="2" key="1">
    <citation type="journal article" date="2023" name="G3 (Bethesda)">
        <title>Genome assembly and association tests identify interacting loci associated with vigor, precocity, and sex in interspecific pistachio rootstocks.</title>
        <authorList>
            <person name="Palmer W."/>
            <person name="Jacygrad E."/>
            <person name="Sagayaradj S."/>
            <person name="Cavanaugh K."/>
            <person name="Han R."/>
            <person name="Bertier L."/>
            <person name="Beede B."/>
            <person name="Kafkas S."/>
            <person name="Golino D."/>
            <person name="Preece J."/>
            <person name="Michelmore R."/>
        </authorList>
    </citation>
    <scope>NUCLEOTIDE SEQUENCE [LARGE SCALE GENOMIC DNA]</scope>
</reference>
<organism evidence="1 2">
    <name type="scientific">Pistacia integerrima</name>
    <dbReference type="NCBI Taxonomy" id="434235"/>
    <lineage>
        <taxon>Eukaryota</taxon>
        <taxon>Viridiplantae</taxon>
        <taxon>Streptophyta</taxon>
        <taxon>Embryophyta</taxon>
        <taxon>Tracheophyta</taxon>
        <taxon>Spermatophyta</taxon>
        <taxon>Magnoliopsida</taxon>
        <taxon>eudicotyledons</taxon>
        <taxon>Gunneridae</taxon>
        <taxon>Pentapetalae</taxon>
        <taxon>rosids</taxon>
        <taxon>malvids</taxon>
        <taxon>Sapindales</taxon>
        <taxon>Anacardiaceae</taxon>
        <taxon>Pistacia</taxon>
    </lineage>
</organism>
<evidence type="ECO:0000313" key="2">
    <source>
        <dbReference type="Proteomes" id="UP001163603"/>
    </source>
</evidence>
<comment type="caution">
    <text evidence="1">The sequence shown here is derived from an EMBL/GenBank/DDBJ whole genome shotgun (WGS) entry which is preliminary data.</text>
</comment>
<protein>
    <submittedName>
        <fullName evidence="1">Uncharacterized protein</fullName>
    </submittedName>
</protein>
<gene>
    <name evidence="1" type="ORF">Pint_20912</name>
</gene>
<keyword evidence="2" id="KW-1185">Reference proteome</keyword>
<name>A0ACC0X7X1_9ROSI</name>
<sequence length="142" mass="16595">MEIKRIVGESKEVNEDDLRKMPYLKAIVLEGLRRHPPTHLGLPHAVTEDVILDGFYASIYFSVADIGLDSEVWEDPMAFKPERRICPGMNLAMLIMEYMLANLIWRYEWKTMDGDEVNMEEKLHVMLVMKNPLQVNKYPRSK</sequence>
<proteinExistence type="predicted"/>
<dbReference type="EMBL" id="CM047748">
    <property type="protein sequence ID" value="KAJ0013237.1"/>
    <property type="molecule type" value="Genomic_DNA"/>
</dbReference>
<accession>A0ACC0X7X1</accession>